<reference evidence="6 7" key="1">
    <citation type="submission" date="2016-09" db="EMBL/GenBank/DDBJ databases">
        <title>Genome sequence of Eubacterium angustum.</title>
        <authorList>
            <person name="Poehlein A."/>
            <person name="Daniel R."/>
        </authorList>
    </citation>
    <scope>NUCLEOTIDE SEQUENCE [LARGE SCALE GENOMIC DNA]</scope>
    <source>
        <strain evidence="6 7">DSM 1989</strain>
    </source>
</reference>
<dbReference type="PANTHER" id="PTHR35805:SF1">
    <property type="entry name" value="ASPARTATE CARBAMOYLTRANSFERASE REGULATORY CHAIN"/>
    <property type="match status" value="1"/>
</dbReference>
<dbReference type="InterPro" id="IPR020545">
    <property type="entry name" value="Asp_carbamoyltransf_reg_N"/>
</dbReference>
<accession>A0A1S1V9B9</accession>
<dbReference type="Gene3D" id="3.30.70.140">
    <property type="entry name" value="Aspartate carbamoyltransferase regulatory subunit, N-terminal domain"/>
    <property type="match status" value="1"/>
</dbReference>
<keyword evidence="7" id="KW-1185">Reference proteome</keyword>
<dbReference type="GO" id="GO:0016740">
    <property type="term" value="F:transferase activity"/>
    <property type="evidence" value="ECO:0007669"/>
    <property type="project" value="UniProtKB-KW"/>
</dbReference>
<dbReference type="Pfam" id="PF01948">
    <property type="entry name" value="PyrI"/>
    <property type="match status" value="1"/>
</dbReference>
<dbReference type="SUPFAM" id="SSF54893">
    <property type="entry name" value="Aspartate carbamoyltransferase, Regulatory-chain, N-terminal domain"/>
    <property type="match status" value="1"/>
</dbReference>
<feature type="domain" description="Aspartate carbamoyltransferase regulatory subunit C-terminal" evidence="5">
    <location>
        <begin position="96"/>
        <end position="144"/>
    </location>
</feature>
<keyword evidence="6" id="KW-0808">Transferase</keyword>
<evidence type="ECO:0000256" key="1">
    <source>
        <dbReference type="ARBA" id="ARBA00022723"/>
    </source>
</evidence>
<evidence type="ECO:0000313" key="7">
    <source>
        <dbReference type="Proteomes" id="UP000180254"/>
    </source>
</evidence>
<evidence type="ECO:0000256" key="3">
    <source>
        <dbReference type="ARBA" id="ARBA00022975"/>
    </source>
</evidence>
<evidence type="ECO:0000259" key="5">
    <source>
        <dbReference type="Pfam" id="PF02748"/>
    </source>
</evidence>
<organism evidence="6 7">
    <name type="scientific">Andreesenia angusta</name>
    <dbReference type="NCBI Taxonomy" id="39480"/>
    <lineage>
        <taxon>Bacteria</taxon>
        <taxon>Bacillati</taxon>
        <taxon>Bacillota</taxon>
        <taxon>Tissierellia</taxon>
        <taxon>Tissierellales</taxon>
        <taxon>Gottschalkiaceae</taxon>
        <taxon>Andreesenia</taxon>
    </lineage>
</organism>
<comment type="caution">
    <text evidence="6">The sequence shown here is derived from an EMBL/GenBank/DDBJ whole genome shotgun (WGS) entry which is preliminary data.</text>
</comment>
<dbReference type="GO" id="GO:0006207">
    <property type="term" value="P:'de novo' pyrimidine nucleobase biosynthetic process"/>
    <property type="evidence" value="ECO:0007669"/>
    <property type="project" value="InterPro"/>
</dbReference>
<evidence type="ECO:0000259" key="4">
    <source>
        <dbReference type="Pfam" id="PF01948"/>
    </source>
</evidence>
<keyword evidence="1" id="KW-0479">Metal-binding</keyword>
<dbReference type="AlphaFoldDB" id="A0A1S1V9B9"/>
<dbReference type="GO" id="GO:0009347">
    <property type="term" value="C:aspartate carbamoyltransferase complex"/>
    <property type="evidence" value="ECO:0007669"/>
    <property type="project" value="InterPro"/>
</dbReference>
<dbReference type="OrthoDB" id="5599321at2"/>
<dbReference type="GO" id="GO:0046872">
    <property type="term" value="F:metal ion binding"/>
    <property type="evidence" value="ECO:0007669"/>
    <property type="project" value="UniProtKB-KW"/>
</dbReference>
<dbReference type="RefSeq" id="WP_071060499.1">
    <property type="nucleotide sequence ID" value="NZ_MKIE01000001.1"/>
</dbReference>
<dbReference type="InterPro" id="IPR002801">
    <property type="entry name" value="Asp_carbamoylTrfase_reg"/>
</dbReference>
<name>A0A1S1V9B9_9FIRM</name>
<feature type="domain" description="Aspartate carbamoyltransferase regulatory subunit N-terminal" evidence="4">
    <location>
        <begin position="4"/>
        <end position="91"/>
    </location>
</feature>
<protein>
    <submittedName>
        <fullName evidence="6">Aspartate carbamoyltransferase regulatory chain</fullName>
    </submittedName>
</protein>
<evidence type="ECO:0000256" key="2">
    <source>
        <dbReference type="ARBA" id="ARBA00022833"/>
    </source>
</evidence>
<dbReference type="InterPro" id="IPR036793">
    <property type="entry name" value="Asp_carbatrfase_reg_N_sf"/>
</dbReference>
<evidence type="ECO:0000313" key="6">
    <source>
        <dbReference type="EMBL" id="OHW63188.1"/>
    </source>
</evidence>
<proteinExistence type="predicted"/>
<dbReference type="GO" id="GO:0006221">
    <property type="term" value="P:pyrimidine nucleotide biosynthetic process"/>
    <property type="evidence" value="ECO:0007669"/>
    <property type="project" value="UniProtKB-KW"/>
</dbReference>
<dbReference type="InterPro" id="IPR036792">
    <property type="entry name" value="Asp_carbatrfase_reg_C_sf"/>
</dbReference>
<dbReference type="SUPFAM" id="SSF57825">
    <property type="entry name" value="Aspartate carbamoyltransferase, Regulatory-chain, C-terminal domain"/>
    <property type="match status" value="1"/>
</dbReference>
<sequence length="144" mass="16459">MTVSINSIKKGIVIDHIKAGHGIKVYNYLGLDKVDFTVALIKNAPSNKQNKKDIIKIENAMNIDFTVLGLIDPTMTINIIENESIKEKIKLSIPKKVEDVIKCKNPRCVTSVEKNIPHIFLLFDEEKLEYRCQYCDEVYTFSEV</sequence>
<dbReference type="PANTHER" id="PTHR35805">
    <property type="entry name" value="ASPARTATE CARBAMOYLTRANSFERASE REGULATORY CHAIN"/>
    <property type="match status" value="1"/>
</dbReference>
<dbReference type="Gene3D" id="2.30.30.20">
    <property type="entry name" value="Aspartate carbamoyltransferase regulatory subunit, C-terminal domain"/>
    <property type="match status" value="1"/>
</dbReference>
<dbReference type="Proteomes" id="UP000180254">
    <property type="component" value="Unassembled WGS sequence"/>
</dbReference>
<dbReference type="NCBIfam" id="NF002063">
    <property type="entry name" value="PRK00893.1-3"/>
    <property type="match status" value="1"/>
</dbReference>
<dbReference type="EMBL" id="MKIE01000001">
    <property type="protein sequence ID" value="OHW63188.1"/>
    <property type="molecule type" value="Genomic_DNA"/>
</dbReference>
<keyword evidence="2" id="KW-0862">Zinc</keyword>
<dbReference type="STRING" id="39480.EUAN_00520"/>
<gene>
    <name evidence="6" type="primary">pyrI</name>
    <name evidence="6" type="ORF">EUAN_00520</name>
</gene>
<dbReference type="Pfam" id="PF02748">
    <property type="entry name" value="PyrI_C"/>
    <property type="match status" value="1"/>
</dbReference>
<keyword evidence="3" id="KW-0665">Pyrimidine biosynthesis</keyword>
<dbReference type="InterPro" id="IPR020542">
    <property type="entry name" value="Asp_carbamoyltrfase_reg_C"/>
</dbReference>